<evidence type="ECO:0000313" key="3">
    <source>
        <dbReference type="EMBL" id="GEX97233.1"/>
    </source>
</evidence>
<dbReference type="GO" id="GO:0004672">
    <property type="term" value="F:protein kinase activity"/>
    <property type="evidence" value="ECO:0007669"/>
    <property type="project" value="InterPro"/>
</dbReference>
<reference evidence="3" key="1">
    <citation type="journal article" date="2019" name="Sci. Rep.">
        <title>Draft genome of Tanacetum cinerariifolium, the natural source of mosquito coil.</title>
        <authorList>
            <person name="Yamashiro T."/>
            <person name="Shiraishi A."/>
            <person name="Satake H."/>
            <person name="Nakayama K."/>
        </authorList>
    </citation>
    <scope>NUCLEOTIDE SEQUENCE</scope>
</reference>
<sequence>MTRTLGYLAPEWLSLVITKKVDVYIFGIVLLEMLCGRTDFYITQPEEKRNLLGMFQKCWEQGNLLDIVDGYSEDMKSHGTKVVEMIKLASWCLQTDYTRRPSMSSVVRVLKGGMNVELNLDYNFTDPRMHRAASEHEKDLT</sequence>
<dbReference type="GO" id="GO:0005524">
    <property type="term" value="F:ATP binding"/>
    <property type="evidence" value="ECO:0007669"/>
    <property type="project" value="InterPro"/>
</dbReference>
<accession>A0A699HEN7</accession>
<dbReference type="InterPro" id="IPR051343">
    <property type="entry name" value="G-type_lectin_kinases/EP1-like"/>
</dbReference>
<keyword evidence="3" id="KW-0418">Kinase</keyword>
<keyword evidence="3" id="KW-0675">Receptor</keyword>
<dbReference type="AlphaFoldDB" id="A0A699HEN7"/>
<dbReference type="PANTHER" id="PTHR47976">
    <property type="entry name" value="G-TYPE LECTIN S-RECEPTOR-LIKE SERINE/THREONINE-PROTEIN KINASE SD2-5"/>
    <property type="match status" value="1"/>
</dbReference>
<dbReference type="GO" id="GO:0030246">
    <property type="term" value="F:carbohydrate binding"/>
    <property type="evidence" value="ECO:0007669"/>
    <property type="project" value="UniProtKB-KW"/>
</dbReference>
<name>A0A699HEN7_TANCI</name>
<dbReference type="PROSITE" id="PS50011">
    <property type="entry name" value="PROTEIN_KINASE_DOM"/>
    <property type="match status" value="1"/>
</dbReference>
<protein>
    <submittedName>
        <fullName evidence="3">G-type lectin S-receptor-like serine/threonine-protein kinase SD2-5</fullName>
    </submittedName>
</protein>
<evidence type="ECO:0000256" key="1">
    <source>
        <dbReference type="ARBA" id="ARBA00022729"/>
    </source>
</evidence>
<organism evidence="3">
    <name type="scientific">Tanacetum cinerariifolium</name>
    <name type="common">Dalmatian daisy</name>
    <name type="synonym">Chrysanthemum cinerariifolium</name>
    <dbReference type="NCBI Taxonomy" id="118510"/>
    <lineage>
        <taxon>Eukaryota</taxon>
        <taxon>Viridiplantae</taxon>
        <taxon>Streptophyta</taxon>
        <taxon>Embryophyta</taxon>
        <taxon>Tracheophyta</taxon>
        <taxon>Spermatophyta</taxon>
        <taxon>Magnoliopsida</taxon>
        <taxon>eudicotyledons</taxon>
        <taxon>Gunneridae</taxon>
        <taxon>Pentapetalae</taxon>
        <taxon>asterids</taxon>
        <taxon>campanulids</taxon>
        <taxon>Asterales</taxon>
        <taxon>Asteraceae</taxon>
        <taxon>Asteroideae</taxon>
        <taxon>Anthemideae</taxon>
        <taxon>Anthemidinae</taxon>
        <taxon>Tanacetum</taxon>
    </lineage>
</organism>
<keyword evidence="3" id="KW-0808">Transferase</keyword>
<gene>
    <name evidence="3" type="ORF">Tci_369208</name>
</gene>
<keyword evidence="1" id="KW-0732">Signal</keyword>
<dbReference type="InterPro" id="IPR000719">
    <property type="entry name" value="Prot_kinase_dom"/>
</dbReference>
<evidence type="ECO:0000259" key="2">
    <source>
        <dbReference type="PROSITE" id="PS50011"/>
    </source>
</evidence>
<keyword evidence="3" id="KW-0430">Lectin</keyword>
<dbReference type="InterPro" id="IPR011009">
    <property type="entry name" value="Kinase-like_dom_sf"/>
</dbReference>
<proteinExistence type="predicted"/>
<comment type="caution">
    <text evidence="3">The sequence shown here is derived from an EMBL/GenBank/DDBJ whole genome shotgun (WGS) entry which is preliminary data.</text>
</comment>
<feature type="domain" description="Protein kinase" evidence="2">
    <location>
        <begin position="1"/>
        <end position="118"/>
    </location>
</feature>
<dbReference type="Pfam" id="PF00069">
    <property type="entry name" value="Pkinase"/>
    <property type="match status" value="1"/>
</dbReference>
<dbReference type="PANTHER" id="PTHR47976:SF30">
    <property type="entry name" value="RECEPTOR-LIKE SERINE_THREONINE-PROTEIN KINASE"/>
    <property type="match status" value="1"/>
</dbReference>
<dbReference type="Gene3D" id="1.10.510.10">
    <property type="entry name" value="Transferase(Phosphotransferase) domain 1"/>
    <property type="match status" value="1"/>
</dbReference>
<dbReference type="SUPFAM" id="SSF56112">
    <property type="entry name" value="Protein kinase-like (PK-like)"/>
    <property type="match status" value="1"/>
</dbReference>
<dbReference type="EMBL" id="BKCJ010142652">
    <property type="protein sequence ID" value="GEX97233.1"/>
    <property type="molecule type" value="Genomic_DNA"/>
</dbReference>